<dbReference type="VEuPathDB" id="AmoebaDB:EDI_083720"/>
<dbReference type="OrthoDB" id="67688at2759"/>
<proteinExistence type="inferred from homology"/>
<dbReference type="SUPFAM" id="SSF54236">
    <property type="entry name" value="Ubiquitin-like"/>
    <property type="match status" value="1"/>
</dbReference>
<dbReference type="RefSeq" id="XP_001739975.1">
    <property type="nucleotide sequence ID" value="XM_001739923.1"/>
</dbReference>
<keyword evidence="5 12" id="KW-0418">Kinase</keyword>
<dbReference type="GO" id="GO:0035005">
    <property type="term" value="F:1-phosphatidylinositol-4-phosphate 3-kinase activity"/>
    <property type="evidence" value="ECO:0007669"/>
    <property type="project" value="TreeGrafter"/>
</dbReference>
<evidence type="ECO:0000256" key="4">
    <source>
        <dbReference type="ARBA" id="ARBA00022741"/>
    </source>
</evidence>
<evidence type="ECO:0000256" key="2">
    <source>
        <dbReference type="ARBA" id="ARBA00012073"/>
    </source>
</evidence>
<dbReference type="InterPro" id="IPR035892">
    <property type="entry name" value="C2_domain_sf"/>
</dbReference>
<dbReference type="SMART" id="SM00146">
    <property type="entry name" value="PI3Kc"/>
    <property type="match status" value="1"/>
</dbReference>
<dbReference type="InterPro" id="IPR042236">
    <property type="entry name" value="PI3K_accessory_sf"/>
</dbReference>
<dbReference type="PROSITE" id="PS51545">
    <property type="entry name" value="PIK_HELICAL"/>
    <property type="match status" value="1"/>
</dbReference>
<dbReference type="eggNOG" id="KOG0904">
    <property type="taxonomic scope" value="Eukaryota"/>
</dbReference>
<dbReference type="CDD" id="cd00891">
    <property type="entry name" value="PI3Kc"/>
    <property type="match status" value="1"/>
</dbReference>
<sequence length="1071" mass="125404">MCSRLTRTTFSVPRVTGTTSVLRKNIPVIRVIVENEGKTFTPINTPQQIINFYYDPKKTKEKYYFCLNHQPYYFDRLSEPFFECKFCIYCNSYGYWPTFTLVKVEQCINYKPINSFLNFLESNKMTFDCIGNEFLLVLKANTDECRDFRATLARILQEKIVLFESDVIDKFGDDTQSQQDAKDIYEENEYVYVESEPPIPTNCIELKINGRYGVDMSMKTIVQKPTDTIAKVINNLFTKLYTMKPKIFDKNSKATDFVLKVRGSNEFLIPYNNDKIEYTLNDFDYIRKCVRLNQNIDVVLFNRKKMYQYMFDKEKIVLLKQFNTFVGNDYWSKLQKNTNDLSQRAAQIQFSIQIISIENIKYLKIIKKEDKKETISITSFRAYFALSLHYGIRYLEKEKFTNVFQVSEGKLLLKEPFNVSFETLLSSLPKETKMIISLYMTELPVGISVNEINKKDICLATINCKLVDHHKYFMKGLFNVGMWERTEPNPIMMCCENTSPETCKLRYCVIEFDKPIKMDTFIGTEEEMNVPINTSQKLDLNDTKIFKEAVEADPLTVLSQEDCRLLWKYRYLVEKTKPGSLARLVSAVDFTQQSEVLELHRLLNKWPLLKPTQALELLDFRFPDEQVRLFALKCLDAMKDYELVNFLPQLVQALKFELHHQSNLAYFLLRRALRNKNIIGHQFFWFLKAEMHDNRVTERYGVLLEAFLNGCENYRTELYNEVTFQNQLVVIANKVKQIEVKEEQKQLLKDSLAKLKYPEEMSLPLDSRFRIKKPVPNTGNVFSSKKKPLMLVLENVDPLGDNIMVIQKVGDDLRQDVLSLQMIQLMNNIWKSAGLDLRMLPYHCTATGNEIGMLELVQDSETYGKIIADEGGQGTLRICKEDLLTKWLKKQCSRKESKVTFEQAVENFTYSCAGYCVATYILGVGDRHSDNVMIRRDGRFFHIDFGHFLGHFKSKFGVKRERTPFKFTQHFAHVMGGKGSTQFSIFEDLCIRAFACIRKQGSLFIYLFRLMLATGIPELQHEKDIEYMRDTFMFDKKDDEAKEAFRQLIYECLEAKSQTLNDMIHDFVHYK</sequence>
<dbReference type="InterPro" id="IPR002420">
    <property type="entry name" value="PI3K-type_C2_dom"/>
</dbReference>
<dbReference type="InterPro" id="IPR035448">
    <property type="entry name" value="PI3Kc"/>
</dbReference>
<dbReference type="InterPro" id="IPR015433">
    <property type="entry name" value="PI3/4_kinase"/>
</dbReference>
<keyword evidence="4" id="KW-0547">Nucleotide-binding</keyword>
<dbReference type="PROSITE" id="PS50290">
    <property type="entry name" value="PI3_4_KINASE_3"/>
    <property type="match status" value="1"/>
</dbReference>
<dbReference type="AlphaFoldDB" id="B0EPD2"/>
<dbReference type="InterPro" id="IPR000403">
    <property type="entry name" value="PI3/4_kinase_cat_dom"/>
</dbReference>
<dbReference type="GO" id="GO:0016303">
    <property type="term" value="F:1-phosphatidylinositol-3-kinase activity"/>
    <property type="evidence" value="ECO:0007669"/>
    <property type="project" value="UniProtKB-EC"/>
</dbReference>
<dbReference type="InterPro" id="IPR000341">
    <property type="entry name" value="PI3K_Ras-bd_dom"/>
</dbReference>
<dbReference type="PROSITE" id="PS51546">
    <property type="entry name" value="PI3K_RBD"/>
    <property type="match status" value="1"/>
</dbReference>
<evidence type="ECO:0000256" key="3">
    <source>
        <dbReference type="ARBA" id="ARBA00022679"/>
    </source>
</evidence>
<keyword evidence="13" id="KW-1185">Reference proteome</keyword>
<feature type="domain" description="PI3K/PI4K catalytic" evidence="8">
    <location>
        <begin position="775"/>
        <end position="1057"/>
    </location>
</feature>
<comment type="catalytic activity">
    <reaction evidence="1">
        <text>a 1,2-diacyl-sn-glycero-3-phospho-(1D-myo-inositol) + ATP = a 1,2-diacyl-sn-glycero-3-phospho-(1D-myo-inositol-3-phosphate) + ADP + H(+)</text>
        <dbReference type="Rhea" id="RHEA:12709"/>
        <dbReference type="ChEBI" id="CHEBI:15378"/>
        <dbReference type="ChEBI" id="CHEBI:30616"/>
        <dbReference type="ChEBI" id="CHEBI:57880"/>
        <dbReference type="ChEBI" id="CHEBI:58088"/>
        <dbReference type="ChEBI" id="CHEBI:456216"/>
        <dbReference type="EC" id="2.7.1.137"/>
    </reaction>
</comment>
<dbReference type="Proteomes" id="UP000008076">
    <property type="component" value="Unassembled WGS sequence"/>
</dbReference>
<organism evidence="13">
    <name type="scientific">Entamoeba dispar (strain ATCC PRA-260 / SAW760)</name>
    <dbReference type="NCBI Taxonomy" id="370354"/>
    <lineage>
        <taxon>Eukaryota</taxon>
        <taxon>Amoebozoa</taxon>
        <taxon>Evosea</taxon>
        <taxon>Archamoebae</taxon>
        <taxon>Mastigamoebida</taxon>
        <taxon>Entamoebidae</taxon>
        <taxon>Entamoeba</taxon>
    </lineage>
</organism>
<evidence type="ECO:0000256" key="5">
    <source>
        <dbReference type="ARBA" id="ARBA00022777"/>
    </source>
</evidence>
<dbReference type="InterPro" id="IPR029071">
    <property type="entry name" value="Ubiquitin-like_domsf"/>
</dbReference>
<evidence type="ECO:0000256" key="7">
    <source>
        <dbReference type="PROSITE-ProRule" id="PRU00880"/>
    </source>
</evidence>
<dbReference type="PROSITE" id="PS51547">
    <property type="entry name" value="C2_PI3K"/>
    <property type="match status" value="1"/>
</dbReference>
<dbReference type="GO" id="GO:0032060">
    <property type="term" value="P:bleb assembly"/>
    <property type="evidence" value="ECO:0007669"/>
    <property type="project" value="UniProtKB-ARBA"/>
</dbReference>
<dbReference type="SMART" id="SM00144">
    <property type="entry name" value="PI3K_rbd"/>
    <property type="match status" value="1"/>
</dbReference>
<protein>
    <recommendedName>
        <fullName evidence="2">phosphatidylinositol 3-kinase</fullName>
        <ecNumber evidence="2">2.7.1.137</ecNumber>
    </recommendedName>
</protein>
<dbReference type="GeneID" id="5885131"/>
<dbReference type="Pfam" id="PF00613">
    <property type="entry name" value="PI3Ka"/>
    <property type="match status" value="1"/>
</dbReference>
<dbReference type="FunFam" id="3.10.20.90:FF:000420">
    <property type="entry name" value="Phosphatidylinositol 3-kinase 1, putative"/>
    <property type="match status" value="1"/>
</dbReference>
<dbReference type="GO" id="GO:0031267">
    <property type="term" value="F:small GTPase binding"/>
    <property type="evidence" value="ECO:0007669"/>
    <property type="project" value="UniProtKB-ARBA"/>
</dbReference>
<dbReference type="SMART" id="SM00145">
    <property type="entry name" value="PI3Ka"/>
    <property type="match status" value="1"/>
</dbReference>
<dbReference type="FunFam" id="1.25.40.70:FF:000016">
    <property type="entry name" value="Phosphatidylinositol 3-kinase catalytic subunit gamma, putative"/>
    <property type="match status" value="1"/>
</dbReference>
<dbReference type="Gene3D" id="3.30.1010.10">
    <property type="entry name" value="Phosphatidylinositol 3-kinase Catalytic Subunit, Chain A, domain 4"/>
    <property type="match status" value="1"/>
</dbReference>
<feature type="domain" description="PIK helical" evidence="9">
    <location>
        <begin position="532"/>
        <end position="710"/>
    </location>
</feature>
<dbReference type="SUPFAM" id="SSF48371">
    <property type="entry name" value="ARM repeat"/>
    <property type="match status" value="1"/>
</dbReference>
<dbReference type="Gene3D" id="3.10.20.90">
    <property type="entry name" value="Phosphatidylinositol 3-kinase Catalytic Subunit, Chain A, domain 1"/>
    <property type="match status" value="1"/>
</dbReference>
<dbReference type="GO" id="GO:0005886">
    <property type="term" value="C:plasma membrane"/>
    <property type="evidence" value="ECO:0007669"/>
    <property type="project" value="TreeGrafter"/>
</dbReference>
<feature type="domain" description="PI3K-RBD" evidence="10">
    <location>
        <begin position="203"/>
        <end position="302"/>
    </location>
</feature>
<evidence type="ECO:0000259" key="10">
    <source>
        <dbReference type="PROSITE" id="PS51546"/>
    </source>
</evidence>
<dbReference type="GO" id="GO:0005524">
    <property type="term" value="F:ATP binding"/>
    <property type="evidence" value="ECO:0007669"/>
    <property type="project" value="UniProtKB-KW"/>
</dbReference>
<keyword evidence="3 12" id="KW-0808">Transferase</keyword>
<accession>B0EPD2</accession>
<evidence type="ECO:0000256" key="1">
    <source>
        <dbReference type="ARBA" id="ARBA00001498"/>
    </source>
</evidence>
<dbReference type="Pfam" id="PF00794">
    <property type="entry name" value="PI3K_rbd"/>
    <property type="match status" value="1"/>
</dbReference>
<dbReference type="Pfam" id="PF00454">
    <property type="entry name" value="PI3_PI4_kinase"/>
    <property type="match status" value="1"/>
</dbReference>
<feature type="domain" description="C2 PI3K-type" evidence="11">
    <location>
        <begin position="346"/>
        <end position="513"/>
    </location>
</feature>
<dbReference type="EMBL" id="DS550224">
    <property type="protein sequence ID" value="EDR23615.1"/>
    <property type="molecule type" value="Genomic_DNA"/>
</dbReference>
<dbReference type="OMA" id="RAFACIR"/>
<gene>
    <name evidence="12" type="ORF">EDI_083720</name>
</gene>
<dbReference type="GO" id="GO:0050920">
    <property type="term" value="P:regulation of chemotaxis"/>
    <property type="evidence" value="ECO:0007669"/>
    <property type="project" value="UniProtKB-ARBA"/>
</dbReference>
<dbReference type="InterPro" id="IPR018936">
    <property type="entry name" value="PI3/4_kinase_CS"/>
</dbReference>
<dbReference type="GO" id="GO:0005942">
    <property type="term" value="C:phosphatidylinositol 3-kinase complex"/>
    <property type="evidence" value="ECO:0007669"/>
    <property type="project" value="TreeGrafter"/>
</dbReference>
<evidence type="ECO:0000313" key="13">
    <source>
        <dbReference type="Proteomes" id="UP000008076"/>
    </source>
</evidence>
<dbReference type="FunFam" id="3.30.1010.10:FF:000008">
    <property type="entry name" value="Phosphatidylinositol 4,5-bisphosphate 3-kinase catalytic subunit gamma"/>
    <property type="match status" value="1"/>
</dbReference>
<evidence type="ECO:0000259" key="9">
    <source>
        <dbReference type="PROSITE" id="PS51545"/>
    </source>
</evidence>
<evidence type="ECO:0000259" key="11">
    <source>
        <dbReference type="PROSITE" id="PS51547"/>
    </source>
</evidence>
<dbReference type="SUPFAM" id="SSF49562">
    <property type="entry name" value="C2 domain (Calcium/lipid-binding domain, CaLB)"/>
    <property type="match status" value="1"/>
</dbReference>
<comment type="similarity">
    <text evidence="7">Belongs to the PI3/PI4-kinase family.</text>
</comment>
<dbReference type="FunFam" id="2.60.40.150:FF:000210">
    <property type="entry name" value="Phosphatidylinositol 3-kinase catalytic subunit gamma, putative"/>
    <property type="match status" value="1"/>
</dbReference>
<dbReference type="PANTHER" id="PTHR10048:SF14">
    <property type="entry name" value="LD28067P"/>
    <property type="match status" value="1"/>
</dbReference>
<dbReference type="GO" id="GO:0005737">
    <property type="term" value="C:cytoplasm"/>
    <property type="evidence" value="ECO:0007669"/>
    <property type="project" value="TreeGrafter"/>
</dbReference>
<keyword evidence="6" id="KW-0067">ATP-binding</keyword>
<dbReference type="FunFam" id="1.10.1070.11:FF:000001">
    <property type="entry name" value="Phosphatidylinositol 4,5-bisphosphate 3-kinase catalytic subunit"/>
    <property type="match status" value="1"/>
</dbReference>
<dbReference type="GO" id="GO:0048015">
    <property type="term" value="P:phosphatidylinositol-mediated signaling"/>
    <property type="evidence" value="ECO:0007669"/>
    <property type="project" value="TreeGrafter"/>
</dbReference>
<dbReference type="GO" id="GO:0016477">
    <property type="term" value="P:cell migration"/>
    <property type="evidence" value="ECO:0007669"/>
    <property type="project" value="TreeGrafter"/>
</dbReference>
<dbReference type="GO" id="GO:0009617">
    <property type="term" value="P:response to bacterium"/>
    <property type="evidence" value="ECO:0007669"/>
    <property type="project" value="UniProtKB-ARBA"/>
</dbReference>
<reference evidence="13" key="1">
    <citation type="submission" date="2007-12" db="EMBL/GenBank/DDBJ databases">
        <title>Annotation of Entamoeba dispar SAW760.</title>
        <authorList>
            <person name="Lorenzi H."/>
            <person name="Inman J."/>
            <person name="Schobel S."/>
            <person name="Amedeo P."/>
            <person name="Caler E."/>
        </authorList>
    </citation>
    <scope>NUCLEOTIDE SEQUENCE [LARGE SCALE GENOMIC DNA]</scope>
    <source>
        <strain evidence="13">ATCC PRA-260 / SAW760</strain>
    </source>
</reference>
<dbReference type="KEGG" id="edi:EDI_083720"/>
<dbReference type="InterPro" id="IPR036940">
    <property type="entry name" value="PI3/4_kinase_cat_sf"/>
</dbReference>
<dbReference type="Gene3D" id="1.25.40.70">
    <property type="entry name" value="Phosphatidylinositol 3-kinase, accessory domain (PIK)"/>
    <property type="match status" value="1"/>
</dbReference>
<dbReference type="InterPro" id="IPR001263">
    <property type="entry name" value="PI3K_accessory_dom"/>
</dbReference>
<dbReference type="GO" id="GO:0043491">
    <property type="term" value="P:phosphatidylinositol 3-kinase/protein kinase B signal transduction"/>
    <property type="evidence" value="ECO:0007669"/>
    <property type="project" value="TreeGrafter"/>
</dbReference>
<evidence type="ECO:0000259" key="8">
    <source>
        <dbReference type="PROSITE" id="PS50290"/>
    </source>
</evidence>
<dbReference type="PANTHER" id="PTHR10048">
    <property type="entry name" value="PHOSPHATIDYLINOSITOL KINASE"/>
    <property type="match status" value="1"/>
</dbReference>
<evidence type="ECO:0000256" key="6">
    <source>
        <dbReference type="ARBA" id="ARBA00022840"/>
    </source>
</evidence>
<name>B0EPD2_ENTDS</name>
<dbReference type="SUPFAM" id="SSF56112">
    <property type="entry name" value="Protein kinase-like (PK-like)"/>
    <property type="match status" value="1"/>
</dbReference>
<dbReference type="Gene3D" id="2.60.40.150">
    <property type="entry name" value="C2 domain"/>
    <property type="match status" value="1"/>
</dbReference>
<evidence type="ECO:0000313" key="12">
    <source>
        <dbReference type="EMBL" id="EDR23615.1"/>
    </source>
</evidence>
<dbReference type="InterPro" id="IPR011009">
    <property type="entry name" value="Kinase-like_dom_sf"/>
</dbReference>
<dbReference type="PROSITE" id="PS00916">
    <property type="entry name" value="PI3_4_KINASE_2"/>
    <property type="match status" value="1"/>
</dbReference>
<dbReference type="EC" id="2.7.1.137" evidence="2"/>
<dbReference type="InterPro" id="IPR016024">
    <property type="entry name" value="ARM-type_fold"/>
</dbReference>
<dbReference type="Gene3D" id="1.10.1070.11">
    <property type="entry name" value="Phosphatidylinositol 3-/4-kinase, catalytic domain"/>
    <property type="match status" value="1"/>
</dbReference>